<dbReference type="EMBL" id="VXBZ01009995">
    <property type="protein sequence ID" value="NXP53605.1"/>
    <property type="molecule type" value="Genomic_DNA"/>
</dbReference>
<dbReference type="GO" id="GO:0009986">
    <property type="term" value="C:cell surface"/>
    <property type="evidence" value="ECO:0007669"/>
    <property type="project" value="TreeGrafter"/>
</dbReference>
<evidence type="ECO:0000256" key="5">
    <source>
        <dbReference type="ARBA" id="ARBA00023136"/>
    </source>
</evidence>
<reference evidence="7 8" key="1">
    <citation type="submission" date="2019-09" db="EMBL/GenBank/DDBJ databases">
        <title>Bird 10,000 Genomes (B10K) Project - Family phase.</title>
        <authorList>
            <person name="Zhang G."/>
        </authorList>
    </citation>
    <scope>NUCLEOTIDE SEQUENCE [LARGE SCALE GENOMIC DNA]</scope>
    <source>
        <strain evidence="7">B10K-DU-001-55</strain>
        <tissue evidence="7">Muscle</tissue>
    </source>
</reference>
<organism evidence="7 8">
    <name type="scientific">Heliornis fulica</name>
    <name type="common">sungrebe</name>
    <dbReference type="NCBI Taxonomy" id="54369"/>
    <lineage>
        <taxon>Eukaryota</taxon>
        <taxon>Metazoa</taxon>
        <taxon>Chordata</taxon>
        <taxon>Craniata</taxon>
        <taxon>Vertebrata</taxon>
        <taxon>Euteleostomi</taxon>
        <taxon>Archelosauria</taxon>
        <taxon>Archosauria</taxon>
        <taxon>Dinosauria</taxon>
        <taxon>Saurischia</taxon>
        <taxon>Theropoda</taxon>
        <taxon>Coelurosauria</taxon>
        <taxon>Aves</taxon>
        <taxon>Neognathae</taxon>
        <taxon>Neoaves</taxon>
        <taxon>Gruiformes</taxon>
        <taxon>Heliornithidae</taxon>
        <taxon>Heliornis</taxon>
    </lineage>
</organism>
<dbReference type="InterPro" id="IPR026664">
    <property type="entry name" value="Stereocilin-rel"/>
</dbReference>
<keyword evidence="5" id="KW-0472">Membrane</keyword>
<dbReference type="AlphaFoldDB" id="A0A7L2B2N8"/>
<evidence type="ECO:0000256" key="4">
    <source>
        <dbReference type="ARBA" id="ARBA00022889"/>
    </source>
</evidence>
<dbReference type="OrthoDB" id="9909579at2759"/>
<dbReference type="GO" id="GO:0016020">
    <property type="term" value="C:membrane"/>
    <property type="evidence" value="ECO:0007669"/>
    <property type="project" value="UniProtKB-SubCell"/>
</dbReference>
<evidence type="ECO:0000256" key="2">
    <source>
        <dbReference type="ARBA" id="ARBA00011016"/>
    </source>
</evidence>
<keyword evidence="8" id="KW-1185">Reference proteome</keyword>
<evidence type="ECO:0000313" key="8">
    <source>
        <dbReference type="Proteomes" id="UP000590868"/>
    </source>
</evidence>
<evidence type="ECO:0000256" key="3">
    <source>
        <dbReference type="ARBA" id="ARBA00022729"/>
    </source>
</evidence>
<comment type="caution">
    <text evidence="7">The sequence shown here is derived from an EMBL/GenBank/DDBJ whole genome shotgun (WGS) entry which is preliminary data.</text>
</comment>
<accession>A0A7L2B2N8</accession>
<dbReference type="InterPro" id="IPR010335">
    <property type="entry name" value="Mesothelin"/>
</dbReference>
<keyword evidence="4" id="KW-0130">Cell adhesion</keyword>
<dbReference type="GO" id="GO:0007160">
    <property type="term" value="P:cell-matrix adhesion"/>
    <property type="evidence" value="ECO:0007669"/>
    <property type="project" value="TreeGrafter"/>
</dbReference>
<gene>
    <name evidence="7" type="primary">Mslnl</name>
    <name evidence="7" type="ORF">HELFUL_R14692</name>
</gene>
<feature type="non-terminal residue" evidence="7">
    <location>
        <position position="546"/>
    </location>
</feature>
<dbReference type="Pfam" id="PF06060">
    <property type="entry name" value="Mesothelin"/>
    <property type="match status" value="1"/>
</dbReference>
<feature type="non-terminal residue" evidence="7">
    <location>
        <position position="1"/>
    </location>
</feature>
<evidence type="ECO:0000313" key="7">
    <source>
        <dbReference type="EMBL" id="NXP53605.1"/>
    </source>
</evidence>
<evidence type="ECO:0000256" key="1">
    <source>
        <dbReference type="ARBA" id="ARBA00004370"/>
    </source>
</evidence>
<comment type="subcellular location">
    <subcellularLocation>
        <location evidence="1">Membrane</location>
    </subcellularLocation>
</comment>
<keyword evidence="3" id="KW-0732">Signal</keyword>
<proteinExistence type="inferred from homology"/>
<dbReference type="Gene3D" id="1.20.970.40">
    <property type="match status" value="1"/>
</dbReference>
<sequence>LAASLLQGSQCFPASDLPAADILAFVRGLQNETAELSSAQLSCLARLLAAKNLTEDFSGYPPDLLLFFDLTKVPGGTCREFYARASRGNLDLLPRGSAQRTGLLRGALACLGVRSSQLSPEQLGSLGVLVCDMGAGAITASAPAILENLKLCPALTGPQEDALNTLLLRGATAYGNPLSWDLQTLQNLGPLLLALNQTTLSLVPKAVQEAFIRSIIATYGSQGRSQREKSLTLLRAFAAPSGSSHPRLKRSTDRCLSSPITSSIISYTPLLILYDTSEQFDLCLSNEVLQANLEALLEQPLTVDYLRVMKKKLEQIYPSGIPEEQLKMLGSLSRQYTAEEISQWPVTSSDTLSALLNPSDGKWGALQVQQLVSRYLALGGTLTGPLLQKIGGRHLCDLQEEQIKQIPPEAIMTAGQLDISSCSQAKKDQLYRKAREAFVDQAGTRAYYCQIWPYLGGAPAEDLKDLANSGITIDMDIDTFLALNPNELQKLSVTDVKNLLGANLPCLKEAENETSVMRWVERQSQRELDCVLGIGLQGGKEDPTGT</sequence>
<dbReference type="PANTHER" id="PTHR23412:SF15">
    <property type="entry name" value="MESOTHELIN-LIKE PROTEIN"/>
    <property type="match status" value="1"/>
</dbReference>
<comment type="similarity">
    <text evidence="2">Belongs to the mesothelin family.</text>
</comment>
<keyword evidence="6" id="KW-0325">Glycoprotein</keyword>
<dbReference type="Proteomes" id="UP000590868">
    <property type="component" value="Unassembled WGS sequence"/>
</dbReference>
<protein>
    <submittedName>
        <fullName evidence="7">MSLNL protein</fullName>
    </submittedName>
</protein>
<name>A0A7L2B2N8_9GRUI</name>
<evidence type="ECO:0000256" key="6">
    <source>
        <dbReference type="ARBA" id="ARBA00023180"/>
    </source>
</evidence>
<dbReference type="PANTHER" id="PTHR23412">
    <property type="entry name" value="STEREOCILIN RELATED"/>
    <property type="match status" value="1"/>
</dbReference>